<keyword evidence="2" id="KW-1185">Reference proteome</keyword>
<dbReference type="Proteomes" id="UP000002026">
    <property type="component" value="Chromosome"/>
</dbReference>
<dbReference type="KEGG" id="shi:Shel_15590"/>
<name>C7N6P3_SLAHD</name>
<dbReference type="EMBL" id="CP001684">
    <property type="protein sequence ID" value="ACV22578.1"/>
    <property type="molecule type" value="Genomic_DNA"/>
</dbReference>
<dbReference type="InterPro" id="IPR057369">
    <property type="entry name" value="VG15"/>
</dbReference>
<accession>C7N6P3</accession>
<dbReference type="Pfam" id="PF25310">
    <property type="entry name" value="VG15"/>
    <property type="match status" value="1"/>
</dbReference>
<dbReference type="AlphaFoldDB" id="C7N6P3"/>
<sequence length="420" mass="48019">MKFQARDTIRRNAARDRNARYARIPDGKACDFCRMLGSRGFVYHSEASAGGDDQYHPFCNCQLAVCFDPFVEEYWVGTVKVTRGHGDGEVVRAGRDGSMRMRDVDVDGLYDEYRRMGQDFNKGSRYRDYSKTGRNDDRGRGARLSDEEFDAAMKRLADCTSLEELHRVGAEIVREWKPNGHGRNNAQWDEMSRHARELERRFAGSGNTRRFDPEYQLEILHERADKKSNRANRGAKVDMDAIDSEDYRALFDRIGNSELAENLCEKAREFLRHRSGTVFEDFGLFGVKGGVVYDTITTVSTPHAVELTRKSKLLMNTSKPRSLVAMHTHPDSMPPSAADFLTSFAPSVRFGVIANHDGSLVKYEVVDRSKFLGIFEEGKIQEIDDLFADMLDEYGTSTGDRNINEILERRYGVKYERFRV</sequence>
<evidence type="ECO:0000313" key="1">
    <source>
        <dbReference type="EMBL" id="ACV22578.1"/>
    </source>
</evidence>
<reference evidence="1 2" key="1">
    <citation type="journal article" date="2009" name="Stand. Genomic Sci.">
        <title>Complete genome sequence of Slackia heliotrinireducens type strain (RHS 1).</title>
        <authorList>
            <person name="Pukall R."/>
            <person name="Lapidus A."/>
            <person name="Nolan M."/>
            <person name="Copeland A."/>
            <person name="Glavina Del Rio T."/>
            <person name="Lucas S."/>
            <person name="Chen F."/>
            <person name="Tice H."/>
            <person name="Cheng J.F."/>
            <person name="Chertkov O."/>
            <person name="Bruce D."/>
            <person name="Goodwin L."/>
            <person name="Kuske C."/>
            <person name="Brettin T."/>
            <person name="Detter J.C."/>
            <person name="Han C."/>
            <person name="Pitluck S."/>
            <person name="Pati A."/>
            <person name="Mavrommatis K."/>
            <person name="Ivanova N."/>
            <person name="Ovchinnikova G."/>
            <person name="Chen A."/>
            <person name="Palaniappan K."/>
            <person name="Schneider S."/>
            <person name="Rohde M."/>
            <person name="Chain P."/>
            <person name="D'haeseleer P."/>
            <person name="Goker M."/>
            <person name="Bristow J."/>
            <person name="Eisen J.A."/>
            <person name="Markowitz V."/>
            <person name="Kyrpides N.C."/>
            <person name="Klenk H.P."/>
            <person name="Hugenholtz P."/>
        </authorList>
    </citation>
    <scope>NUCLEOTIDE SEQUENCE [LARGE SCALE GENOMIC DNA]</scope>
    <source>
        <strain evidence="2">ATCC 29202 / DSM 20476 / NCTC 11029 / RHS 1</strain>
    </source>
</reference>
<gene>
    <name evidence="1" type="ordered locus">Shel_15590</name>
</gene>
<dbReference type="HOGENOM" id="CLU_653629_0_0_11"/>
<evidence type="ECO:0000313" key="2">
    <source>
        <dbReference type="Proteomes" id="UP000002026"/>
    </source>
</evidence>
<dbReference type="STRING" id="471855.Shel_15590"/>
<protein>
    <submittedName>
        <fullName evidence="1">Uncharacterized protein</fullName>
    </submittedName>
</protein>
<proteinExistence type="predicted"/>
<organism evidence="1 2">
    <name type="scientific">Slackia heliotrinireducens (strain ATCC 29202 / DSM 20476 / NCTC 11029 / RHS 1)</name>
    <name type="common">Peptococcus heliotrinreducens</name>
    <dbReference type="NCBI Taxonomy" id="471855"/>
    <lineage>
        <taxon>Bacteria</taxon>
        <taxon>Bacillati</taxon>
        <taxon>Actinomycetota</taxon>
        <taxon>Coriobacteriia</taxon>
        <taxon>Eggerthellales</taxon>
        <taxon>Eggerthellaceae</taxon>
        <taxon>Slackia</taxon>
    </lineage>
</organism>
<dbReference type="eggNOG" id="COG2369">
    <property type="taxonomic scope" value="Bacteria"/>
</dbReference>